<dbReference type="Pfam" id="PF17932">
    <property type="entry name" value="TetR_C_24"/>
    <property type="match status" value="1"/>
</dbReference>
<protein>
    <submittedName>
        <fullName evidence="6">TetR/AcrR family transcriptional regulator</fullName>
    </submittedName>
</protein>
<evidence type="ECO:0000256" key="3">
    <source>
        <dbReference type="ARBA" id="ARBA00023163"/>
    </source>
</evidence>
<name>A0A516X376_9ACTN</name>
<feature type="DNA-binding region" description="H-T-H motif" evidence="4">
    <location>
        <begin position="43"/>
        <end position="62"/>
    </location>
</feature>
<dbReference type="KEGG" id="toy:FO059_09500"/>
<gene>
    <name evidence="6" type="ORF">FO059_09500</name>
</gene>
<keyword evidence="2 4" id="KW-0238">DNA-binding</keyword>
<dbReference type="PANTHER" id="PTHR30055">
    <property type="entry name" value="HTH-TYPE TRANSCRIPTIONAL REGULATOR RUTR"/>
    <property type="match status" value="1"/>
</dbReference>
<dbReference type="GO" id="GO:0000976">
    <property type="term" value="F:transcription cis-regulatory region binding"/>
    <property type="evidence" value="ECO:0007669"/>
    <property type="project" value="TreeGrafter"/>
</dbReference>
<reference evidence="6 7" key="1">
    <citation type="submission" date="2019-07" db="EMBL/GenBank/DDBJ databases">
        <title>Tomitella cavernea sp. nov., an actinomycete isolated from soil.</title>
        <authorList>
            <person name="Cheng J."/>
        </authorList>
    </citation>
    <scope>NUCLEOTIDE SEQUENCE [LARGE SCALE GENOMIC DNA]</scope>
    <source>
        <strain evidence="6 7">HY188</strain>
    </source>
</reference>
<dbReference type="RefSeq" id="WP_143908289.1">
    <property type="nucleotide sequence ID" value="NZ_CP041765.1"/>
</dbReference>
<dbReference type="InterPro" id="IPR050109">
    <property type="entry name" value="HTH-type_TetR-like_transc_reg"/>
</dbReference>
<evidence type="ECO:0000256" key="2">
    <source>
        <dbReference type="ARBA" id="ARBA00023125"/>
    </source>
</evidence>
<keyword evidence="3" id="KW-0804">Transcription</keyword>
<sequence>MESRTASGGSWDEAVSDHRRRQLLHIGRVATALVAAEGLAAVSMSRLAREAGVSRATLYNYVPDVATAIQRYLDAKDAAFARSVTTAVADEPGPVEKLRRYIREQVRYVAGGEHRAAVAVAEAGAALEGASSARAHQARQPAVLAAILAEGEEEGVFAPAAHGARAMLIGRLLYSAPELLFTHGLSEDEAAAAITDLALGGIAAGR</sequence>
<feature type="domain" description="HTH tetR-type" evidence="5">
    <location>
        <begin position="20"/>
        <end position="80"/>
    </location>
</feature>
<dbReference type="SUPFAM" id="SSF48498">
    <property type="entry name" value="Tetracyclin repressor-like, C-terminal domain"/>
    <property type="match status" value="1"/>
</dbReference>
<keyword evidence="1" id="KW-0805">Transcription regulation</keyword>
<keyword evidence="7" id="KW-1185">Reference proteome</keyword>
<dbReference type="Pfam" id="PF00440">
    <property type="entry name" value="TetR_N"/>
    <property type="match status" value="1"/>
</dbReference>
<dbReference type="InterPro" id="IPR041490">
    <property type="entry name" value="KstR2_TetR_C"/>
</dbReference>
<dbReference type="GO" id="GO:0003700">
    <property type="term" value="F:DNA-binding transcription factor activity"/>
    <property type="evidence" value="ECO:0007669"/>
    <property type="project" value="TreeGrafter"/>
</dbReference>
<accession>A0A516X376</accession>
<reference evidence="6 7" key="2">
    <citation type="submission" date="2019-07" db="EMBL/GenBank/DDBJ databases">
        <authorList>
            <person name="Huang Y."/>
        </authorList>
    </citation>
    <scope>NUCLEOTIDE SEQUENCE [LARGE SCALE GENOMIC DNA]</scope>
    <source>
        <strain evidence="6 7">HY188</strain>
    </source>
</reference>
<dbReference type="Gene3D" id="1.10.10.60">
    <property type="entry name" value="Homeodomain-like"/>
    <property type="match status" value="1"/>
</dbReference>
<dbReference type="PANTHER" id="PTHR30055:SF234">
    <property type="entry name" value="HTH-TYPE TRANSCRIPTIONAL REGULATOR BETI"/>
    <property type="match status" value="1"/>
</dbReference>
<dbReference type="PROSITE" id="PS50977">
    <property type="entry name" value="HTH_TETR_2"/>
    <property type="match status" value="1"/>
</dbReference>
<evidence type="ECO:0000256" key="4">
    <source>
        <dbReference type="PROSITE-ProRule" id="PRU00335"/>
    </source>
</evidence>
<dbReference type="InterPro" id="IPR009057">
    <property type="entry name" value="Homeodomain-like_sf"/>
</dbReference>
<dbReference type="AlphaFoldDB" id="A0A516X376"/>
<evidence type="ECO:0000259" key="5">
    <source>
        <dbReference type="PROSITE" id="PS50977"/>
    </source>
</evidence>
<organism evidence="6 7">
    <name type="scientific">Tomitella fengzijianii</name>
    <dbReference type="NCBI Taxonomy" id="2597660"/>
    <lineage>
        <taxon>Bacteria</taxon>
        <taxon>Bacillati</taxon>
        <taxon>Actinomycetota</taxon>
        <taxon>Actinomycetes</taxon>
        <taxon>Mycobacteriales</taxon>
        <taxon>Tomitella</taxon>
    </lineage>
</organism>
<dbReference type="Gene3D" id="1.10.357.10">
    <property type="entry name" value="Tetracycline Repressor, domain 2"/>
    <property type="match status" value="1"/>
</dbReference>
<dbReference type="SUPFAM" id="SSF46689">
    <property type="entry name" value="Homeodomain-like"/>
    <property type="match status" value="1"/>
</dbReference>
<dbReference type="EMBL" id="CP041765">
    <property type="protein sequence ID" value="QDQ97520.1"/>
    <property type="molecule type" value="Genomic_DNA"/>
</dbReference>
<proteinExistence type="predicted"/>
<evidence type="ECO:0000313" key="7">
    <source>
        <dbReference type="Proteomes" id="UP000317344"/>
    </source>
</evidence>
<dbReference type="InterPro" id="IPR001647">
    <property type="entry name" value="HTH_TetR"/>
</dbReference>
<evidence type="ECO:0000256" key="1">
    <source>
        <dbReference type="ARBA" id="ARBA00023015"/>
    </source>
</evidence>
<dbReference type="Proteomes" id="UP000317344">
    <property type="component" value="Chromosome"/>
</dbReference>
<dbReference type="InterPro" id="IPR036271">
    <property type="entry name" value="Tet_transcr_reg_TetR-rel_C_sf"/>
</dbReference>
<dbReference type="OrthoDB" id="4709704at2"/>
<evidence type="ECO:0000313" key="6">
    <source>
        <dbReference type="EMBL" id="QDQ97520.1"/>
    </source>
</evidence>